<dbReference type="GO" id="GO:0004364">
    <property type="term" value="F:glutathione transferase activity"/>
    <property type="evidence" value="ECO:0007669"/>
    <property type="project" value="InterPro"/>
</dbReference>
<dbReference type="EMBL" id="KZ150089">
    <property type="protein sequence ID" value="PZC73707.1"/>
    <property type="molecule type" value="Genomic_DNA"/>
</dbReference>
<keyword evidence="6" id="KW-1185">Reference proteome</keyword>
<dbReference type="PANTHER" id="PTHR43968:SF6">
    <property type="entry name" value="GLUTATHIONE S-TRANSFERASE OMEGA"/>
    <property type="match status" value="1"/>
</dbReference>
<sequence>MLSSTVSLAAHLYSSLQGVQSIGRALGYILPYSNMAAIKVKKNFNTKHLSKGDPLPPFSGKLRVFNMRYCPYAQRTMLALIAKGIDYDLLNIDLVDKPEWLTSRSAFAKVPALEIADGVSIYESLVTVEYLDEVYPQRPLLPKDPLLRAKEKIIVQALDGLNGVFFKSMRAPETITEENITAYYKTLDFIQEQLKQRGTTFLGGEEPGYADYMIWPWFERILALKSDFGKIDKEKYQLLSAYLAKMQADPVVVEYAVPDDIFLEFRSSYVKGVKPNYDLLLEN</sequence>
<dbReference type="GO" id="GO:0005737">
    <property type="term" value="C:cytoplasm"/>
    <property type="evidence" value="ECO:0007669"/>
    <property type="project" value="InterPro"/>
</dbReference>
<reference evidence="5 6" key="1">
    <citation type="journal article" date="2017" name="BMC Biol.">
        <title>Genomic innovations, transcriptional plasticity and gene loss underlying the evolution and divergence of two highly polyphagous and invasive Helicoverpa pest species.</title>
        <authorList>
            <person name="Pearce S.L."/>
            <person name="Clarke D.F."/>
            <person name="East P.D."/>
            <person name="Elfekih S."/>
            <person name="Gordon K.H."/>
            <person name="Jermiin L.S."/>
            <person name="McGaughran A."/>
            <person name="Oakeshott J.G."/>
            <person name="Papanikolaou A."/>
            <person name="Perera O.P."/>
            <person name="Rane R.V."/>
            <person name="Richards S."/>
            <person name="Tay W.T."/>
            <person name="Walsh T.K."/>
            <person name="Anderson A."/>
            <person name="Anderson C.J."/>
            <person name="Asgari S."/>
            <person name="Board P.G."/>
            <person name="Bretschneider A."/>
            <person name="Campbell P.M."/>
            <person name="Chertemps T."/>
            <person name="Christeller J.T."/>
            <person name="Coppin C.W."/>
            <person name="Downes S.J."/>
            <person name="Duan G."/>
            <person name="Farnsworth C.A."/>
            <person name="Good R.T."/>
            <person name="Han L.B."/>
            <person name="Han Y.C."/>
            <person name="Hatje K."/>
            <person name="Horne I."/>
            <person name="Huang Y.P."/>
            <person name="Hughes D.S."/>
            <person name="Jacquin-Joly E."/>
            <person name="James W."/>
            <person name="Jhangiani S."/>
            <person name="Kollmar M."/>
            <person name="Kuwar S.S."/>
            <person name="Li S."/>
            <person name="Liu N.Y."/>
            <person name="Maibeche M.T."/>
            <person name="Miller J.R."/>
            <person name="Montagne N."/>
            <person name="Perry T."/>
            <person name="Qu J."/>
            <person name="Song S.V."/>
            <person name="Sutton G.G."/>
            <person name="Vogel H."/>
            <person name="Walenz B.P."/>
            <person name="Xu W."/>
            <person name="Zhang H.J."/>
            <person name="Zou Z."/>
            <person name="Batterham P."/>
            <person name="Edwards O.R."/>
            <person name="Feyereisen R."/>
            <person name="Gibbs R.A."/>
            <person name="Heckel D.G."/>
            <person name="McGrath A."/>
            <person name="Robin C."/>
            <person name="Scherer S.E."/>
            <person name="Worley K.C."/>
            <person name="Wu Y.D."/>
        </authorList>
    </citation>
    <scope>NUCLEOTIDE SEQUENCE [LARGE SCALE GENOMIC DNA]</scope>
    <source>
        <strain evidence="5">Harm_GR_Male_#8</strain>
        <tissue evidence="5">Whole organism</tissue>
    </source>
</reference>
<dbReference type="Pfam" id="PF13410">
    <property type="entry name" value="GST_C_2"/>
    <property type="match status" value="1"/>
</dbReference>
<dbReference type="Gene3D" id="1.20.1050.10">
    <property type="match status" value="1"/>
</dbReference>
<dbReference type="FunFam" id="3.40.30.10:FF:000123">
    <property type="entry name" value="Glutathione transferase o1"/>
    <property type="match status" value="1"/>
</dbReference>
<dbReference type="PRINTS" id="PR01625">
    <property type="entry name" value="GSTRNSFRASEO"/>
</dbReference>
<dbReference type="GO" id="GO:0045174">
    <property type="term" value="F:glutathione dehydrogenase (ascorbate) activity"/>
    <property type="evidence" value="ECO:0007669"/>
    <property type="project" value="TreeGrafter"/>
</dbReference>
<dbReference type="SFLD" id="SFLDS00019">
    <property type="entry name" value="Glutathione_Transferase_(cytos"/>
    <property type="match status" value="1"/>
</dbReference>
<gene>
    <name evidence="5" type="primary">HaOG200235</name>
    <name evidence="5" type="ORF">B5X24_HaOG200235</name>
</gene>
<dbReference type="InterPro" id="IPR004045">
    <property type="entry name" value="Glutathione_S-Trfase_N"/>
</dbReference>
<protein>
    <submittedName>
        <fullName evidence="5">Uncharacterized protein</fullName>
    </submittedName>
</protein>
<keyword evidence="2" id="KW-0560">Oxidoreductase</keyword>
<evidence type="ECO:0000259" key="4">
    <source>
        <dbReference type="PROSITE" id="PS50405"/>
    </source>
</evidence>
<dbReference type="PROSITE" id="PS50405">
    <property type="entry name" value="GST_CTER"/>
    <property type="match status" value="1"/>
</dbReference>
<dbReference type="OrthoDB" id="4951845at2759"/>
<proteinExistence type="inferred from homology"/>
<dbReference type="GO" id="GO:0006749">
    <property type="term" value="P:glutathione metabolic process"/>
    <property type="evidence" value="ECO:0007669"/>
    <property type="project" value="TreeGrafter"/>
</dbReference>
<dbReference type="SUPFAM" id="SSF52833">
    <property type="entry name" value="Thioredoxin-like"/>
    <property type="match status" value="1"/>
</dbReference>
<name>A0A2W1BKA7_HELAM</name>
<dbReference type="InterPro" id="IPR040079">
    <property type="entry name" value="Glutathione_S-Trfase"/>
</dbReference>
<feature type="non-terminal residue" evidence="5">
    <location>
        <position position="283"/>
    </location>
</feature>
<dbReference type="AlphaFoldDB" id="A0A2W1BKA7"/>
<dbReference type="InterPro" id="IPR036249">
    <property type="entry name" value="Thioredoxin-like_sf"/>
</dbReference>
<feature type="domain" description="GST N-terminal" evidence="3">
    <location>
        <begin position="60"/>
        <end position="139"/>
    </location>
</feature>
<dbReference type="SFLD" id="SFLDG00358">
    <property type="entry name" value="Main_(cytGST)"/>
    <property type="match status" value="1"/>
</dbReference>
<evidence type="ECO:0000313" key="5">
    <source>
        <dbReference type="EMBL" id="PZC73707.1"/>
    </source>
</evidence>
<dbReference type="PROSITE" id="PS50404">
    <property type="entry name" value="GST_NTER"/>
    <property type="match status" value="1"/>
</dbReference>
<evidence type="ECO:0000259" key="3">
    <source>
        <dbReference type="PROSITE" id="PS50404"/>
    </source>
</evidence>
<dbReference type="InterPro" id="IPR010987">
    <property type="entry name" value="Glutathione-S-Trfase_C-like"/>
</dbReference>
<evidence type="ECO:0000256" key="1">
    <source>
        <dbReference type="ARBA" id="ARBA00011067"/>
    </source>
</evidence>
<dbReference type="Gene3D" id="3.40.30.10">
    <property type="entry name" value="Glutaredoxin"/>
    <property type="match status" value="1"/>
</dbReference>
<evidence type="ECO:0000313" key="6">
    <source>
        <dbReference type="Proteomes" id="UP000249218"/>
    </source>
</evidence>
<dbReference type="FunFam" id="1.20.1050.10:FF:000009">
    <property type="entry name" value="Glutathione S-transferase omega-1"/>
    <property type="match status" value="1"/>
</dbReference>
<dbReference type="InterPro" id="IPR005442">
    <property type="entry name" value="GST_omega"/>
</dbReference>
<dbReference type="Pfam" id="PF13409">
    <property type="entry name" value="GST_N_2"/>
    <property type="match status" value="1"/>
</dbReference>
<dbReference type="Proteomes" id="UP000249218">
    <property type="component" value="Unassembled WGS sequence"/>
</dbReference>
<evidence type="ECO:0000256" key="2">
    <source>
        <dbReference type="ARBA" id="ARBA00023002"/>
    </source>
</evidence>
<comment type="similarity">
    <text evidence="1">Belongs to the GST superfamily. Omega family.</text>
</comment>
<dbReference type="SUPFAM" id="SSF47616">
    <property type="entry name" value="GST C-terminal domain-like"/>
    <property type="match status" value="1"/>
</dbReference>
<feature type="domain" description="GST C-terminal" evidence="4">
    <location>
        <begin position="144"/>
        <end position="279"/>
    </location>
</feature>
<dbReference type="InterPro" id="IPR050983">
    <property type="entry name" value="GST_Omega/HSP26"/>
</dbReference>
<dbReference type="InterPro" id="IPR036282">
    <property type="entry name" value="Glutathione-S-Trfase_C_sf"/>
</dbReference>
<accession>A0A2W1BKA7</accession>
<organism evidence="5 6">
    <name type="scientific">Helicoverpa armigera</name>
    <name type="common">Cotton bollworm</name>
    <name type="synonym">Heliothis armigera</name>
    <dbReference type="NCBI Taxonomy" id="29058"/>
    <lineage>
        <taxon>Eukaryota</taxon>
        <taxon>Metazoa</taxon>
        <taxon>Ecdysozoa</taxon>
        <taxon>Arthropoda</taxon>
        <taxon>Hexapoda</taxon>
        <taxon>Insecta</taxon>
        <taxon>Pterygota</taxon>
        <taxon>Neoptera</taxon>
        <taxon>Endopterygota</taxon>
        <taxon>Lepidoptera</taxon>
        <taxon>Glossata</taxon>
        <taxon>Ditrysia</taxon>
        <taxon>Noctuoidea</taxon>
        <taxon>Noctuidae</taxon>
        <taxon>Heliothinae</taxon>
        <taxon>Helicoverpa</taxon>
    </lineage>
</organism>
<dbReference type="PANTHER" id="PTHR43968">
    <property type="match status" value="1"/>
</dbReference>